<evidence type="ECO:0000313" key="1">
    <source>
        <dbReference type="EMBL" id="CDW46618.1"/>
    </source>
</evidence>
<dbReference type="AlphaFoldDB" id="A0A0K2V7U9"/>
<protein>
    <submittedName>
        <fullName evidence="1">Uncharacterized protein</fullName>
    </submittedName>
</protein>
<sequence>MNDNLMECDVIKSTVTDKERLSQLYVVYLH</sequence>
<accession>A0A0K2V7U9</accession>
<dbReference type="EMBL" id="HACA01029257">
    <property type="protein sequence ID" value="CDW46618.1"/>
    <property type="molecule type" value="Transcribed_RNA"/>
</dbReference>
<organism evidence="1">
    <name type="scientific">Lepeophtheirus salmonis</name>
    <name type="common">Salmon louse</name>
    <name type="synonym">Caligus salmonis</name>
    <dbReference type="NCBI Taxonomy" id="72036"/>
    <lineage>
        <taxon>Eukaryota</taxon>
        <taxon>Metazoa</taxon>
        <taxon>Ecdysozoa</taxon>
        <taxon>Arthropoda</taxon>
        <taxon>Crustacea</taxon>
        <taxon>Multicrustacea</taxon>
        <taxon>Hexanauplia</taxon>
        <taxon>Copepoda</taxon>
        <taxon>Siphonostomatoida</taxon>
        <taxon>Caligidae</taxon>
        <taxon>Lepeophtheirus</taxon>
    </lineage>
</organism>
<name>A0A0K2V7U9_LEPSM</name>
<reference evidence="1" key="1">
    <citation type="submission" date="2014-05" db="EMBL/GenBank/DDBJ databases">
        <authorList>
            <person name="Chronopoulou M."/>
        </authorList>
    </citation>
    <scope>NUCLEOTIDE SEQUENCE</scope>
    <source>
        <tissue evidence="1">Whole organism</tissue>
    </source>
</reference>
<proteinExistence type="predicted"/>